<evidence type="ECO:0000313" key="12">
    <source>
        <dbReference type="Proteomes" id="UP000031843"/>
    </source>
</evidence>
<evidence type="ECO:0000256" key="6">
    <source>
        <dbReference type="ARBA" id="ARBA00022692"/>
    </source>
</evidence>
<evidence type="ECO:0000256" key="3">
    <source>
        <dbReference type="ARBA" id="ARBA00022448"/>
    </source>
</evidence>
<evidence type="ECO:0000256" key="5">
    <source>
        <dbReference type="ARBA" id="ARBA00022519"/>
    </source>
</evidence>
<dbReference type="SUPFAM" id="SSF103473">
    <property type="entry name" value="MFS general substrate transporter"/>
    <property type="match status" value="1"/>
</dbReference>
<dbReference type="STRING" id="68895.RR42_m1773"/>
<feature type="transmembrane region" description="Helical" evidence="10">
    <location>
        <begin position="65"/>
        <end position="83"/>
    </location>
</feature>
<evidence type="ECO:0000256" key="8">
    <source>
        <dbReference type="ARBA" id="ARBA00023063"/>
    </source>
</evidence>
<keyword evidence="7 10" id="KW-1133">Transmembrane helix</keyword>
<dbReference type="CDD" id="cd17341">
    <property type="entry name" value="MFS_NRT2_like"/>
    <property type="match status" value="1"/>
</dbReference>
<evidence type="ECO:0000256" key="10">
    <source>
        <dbReference type="RuleBase" id="RU366033"/>
    </source>
</evidence>
<sequence length="461" mass="49408">MSSSVLTRWEPESAAFWRTHGERIAYRNLWISILALMLAFAIWMLWSVVAVNLDRAGFRFSKNQLFWLTALPALSGATLRIFYAFLVPIFGGRRFTAISTATLLVPALGMGFALRDPATSYPTLLVLALLCGFGGANFSSSMSNISFFFPKAKKGLATGLNAGIGNLGVSVVQFLTPLVVSVGLFGAFGGEPQAYQAGEAGRSLWLQNAGFIWVPFILAATLAAWFGMNDIADARASFADQAVIFKRKHNWLMCWLYVGTFGSFIGFSAGFALLTKSQFPGVNPTAYAFLGPLMGALMRPVGGWVSDKLGGARVTLWSFVAMIAAVFGVLATLPHDGAGGSFQGFLAAFVVLFALTGVGNGSTFRMIPVIFLTERQRAARGKDAAAQKQAQLDAGKESAAVLGFSGAIGAYGGFFIPKSFGTSLELTGSADAALYCFVVFYVSCVLVTWWYYARKNAPMPC</sequence>
<protein>
    <recommendedName>
        <fullName evidence="10">Nitrate/nitrite transporter</fullName>
    </recommendedName>
</protein>
<dbReference type="OrthoDB" id="9771451at2"/>
<feature type="transmembrane region" description="Helical" evidence="10">
    <location>
        <begin position="254"/>
        <end position="274"/>
    </location>
</feature>
<evidence type="ECO:0000256" key="4">
    <source>
        <dbReference type="ARBA" id="ARBA00022475"/>
    </source>
</evidence>
<dbReference type="GO" id="GO:0042128">
    <property type="term" value="P:nitrate assimilation"/>
    <property type="evidence" value="ECO:0007669"/>
    <property type="project" value="UniProtKB-UniRule"/>
</dbReference>
<dbReference type="NCBIfam" id="TIGR00886">
    <property type="entry name" value="2A0108"/>
    <property type="match status" value="1"/>
</dbReference>
<dbReference type="PANTHER" id="PTHR23515">
    <property type="entry name" value="HIGH-AFFINITY NITRATE TRANSPORTER 2.3"/>
    <property type="match status" value="1"/>
</dbReference>
<dbReference type="RefSeq" id="WP_043345853.1">
    <property type="nucleotide sequence ID" value="NZ_CP010536.1"/>
</dbReference>
<dbReference type="InterPro" id="IPR011701">
    <property type="entry name" value="MFS"/>
</dbReference>
<keyword evidence="8 10" id="KW-0534">Nitrate assimilation</keyword>
<evidence type="ECO:0000313" key="11">
    <source>
        <dbReference type="EMBL" id="AJG19170.1"/>
    </source>
</evidence>
<feature type="transmembrane region" description="Helical" evidence="10">
    <location>
        <begin position="120"/>
        <end position="139"/>
    </location>
</feature>
<feature type="transmembrane region" description="Helical" evidence="10">
    <location>
        <begin position="286"/>
        <end position="302"/>
    </location>
</feature>
<keyword evidence="12" id="KW-1185">Reference proteome</keyword>
<keyword evidence="9 10" id="KW-0472">Membrane</keyword>
<keyword evidence="5" id="KW-0997">Cell inner membrane</keyword>
<evidence type="ECO:0000256" key="9">
    <source>
        <dbReference type="ARBA" id="ARBA00023136"/>
    </source>
</evidence>
<dbReference type="GO" id="GO:0005886">
    <property type="term" value="C:plasma membrane"/>
    <property type="evidence" value="ECO:0007669"/>
    <property type="project" value="UniProtKB-SubCell"/>
</dbReference>
<dbReference type="AlphaFoldDB" id="A0A0C4Y870"/>
<dbReference type="GO" id="GO:0015112">
    <property type="term" value="F:nitrate transmembrane transporter activity"/>
    <property type="evidence" value="ECO:0007669"/>
    <property type="project" value="UniProtKB-UniRule"/>
</dbReference>
<evidence type="ECO:0000256" key="7">
    <source>
        <dbReference type="ARBA" id="ARBA00022989"/>
    </source>
</evidence>
<keyword evidence="3 10" id="KW-0813">Transport</keyword>
<evidence type="ECO:0000256" key="1">
    <source>
        <dbReference type="ARBA" id="ARBA00004429"/>
    </source>
</evidence>
<feature type="transmembrane region" description="Helical" evidence="10">
    <location>
        <begin position="95"/>
        <end position="114"/>
    </location>
</feature>
<dbReference type="InterPro" id="IPR036259">
    <property type="entry name" value="MFS_trans_sf"/>
</dbReference>
<dbReference type="Gene3D" id="1.20.1250.20">
    <property type="entry name" value="MFS general substrate transporter like domains"/>
    <property type="match status" value="1"/>
</dbReference>
<organism evidence="11 12">
    <name type="scientific">Cupriavidus basilensis</name>
    <dbReference type="NCBI Taxonomy" id="68895"/>
    <lineage>
        <taxon>Bacteria</taxon>
        <taxon>Pseudomonadati</taxon>
        <taxon>Pseudomonadota</taxon>
        <taxon>Betaproteobacteria</taxon>
        <taxon>Burkholderiales</taxon>
        <taxon>Burkholderiaceae</taxon>
        <taxon>Cupriavidus</taxon>
    </lineage>
</organism>
<feature type="transmembrane region" description="Helical" evidence="10">
    <location>
        <begin position="29"/>
        <end position="53"/>
    </location>
</feature>
<dbReference type="Proteomes" id="UP000031843">
    <property type="component" value="Chromosome main"/>
</dbReference>
<dbReference type="EMBL" id="CP010536">
    <property type="protein sequence ID" value="AJG19170.1"/>
    <property type="molecule type" value="Genomic_DNA"/>
</dbReference>
<keyword evidence="4 10" id="KW-1003">Cell membrane</keyword>
<feature type="transmembrane region" description="Helical" evidence="10">
    <location>
        <begin position="399"/>
        <end position="420"/>
    </location>
</feature>
<dbReference type="GO" id="GO:0015113">
    <property type="term" value="F:nitrite transmembrane transporter activity"/>
    <property type="evidence" value="ECO:0007669"/>
    <property type="project" value="InterPro"/>
</dbReference>
<proteinExistence type="inferred from homology"/>
<comment type="similarity">
    <text evidence="2 10">Belongs to the major facilitator superfamily. Nitrate/nitrite porter (TC 2.A.1.8) family.</text>
</comment>
<feature type="transmembrane region" description="Helical" evidence="10">
    <location>
        <begin position="205"/>
        <end position="226"/>
    </location>
</feature>
<feature type="transmembrane region" description="Helical" evidence="10">
    <location>
        <begin position="160"/>
        <end position="185"/>
    </location>
</feature>
<dbReference type="InterPro" id="IPR004737">
    <property type="entry name" value="NO3_transporter_NarK/NarU-like"/>
</dbReference>
<feature type="transmembrane region" description="Helical" evidence="10">
    <location>
        <begin position="345"/>
        <end position="372"/>
    </location>
</feature>
<dbReference type="GO" id="GO:0015291">
    <property type="term" value="F:secondary active transmembrane transporter activity"/>
    <property type="evidence" value="ECO:0007669"/>
    <property type="project" value="UniProtKB-ARBA"/>
</dbReference>
<evidence type="ECO:0000256" key="2">
    <source>
        <dbReference type="ARBA" id="ARBA00008432"/>
    </source>
</evidence>
<dbReference type="FunFam" id="1.20.1250.20:FF:000024">
    <property type="entry name" value="Nitrite extrusion protein NarK"/>
    <property type="match status" value="1"/>
</dbReference>
<accession>A0A0C4Y870</accession>
<feature type="transmembrane region" description="Helical" evidence="10">
    <location>
        <begin position="314"/>
        <end position="333"/>
    </location>
</feature>
<gene>
    <name evidence="11" type="ORF">RR42_m1773</name>
</gene>
<dbReference type="KEGG" id="cbw:RR42_m1773"/>
<dbReference type="InterPro" id="IPR044772">
    <property type="entry name" value="NO3_transporter"/>
</dbReference>
<dbReference type="Pfam" id="PF07690">
    <property type="entry name" value="MFS_1"/>
    <property type="match status" value="1"/>
</dbReference>
<comment type="subcellular location">
    <subcellularLocation>
        <location evidence="1">Cell inner membrane</location>
        <topology evidence="1">Multi-pass membrane protein</topology>
    </subcellularLocation>
    <subcellularLocation>
        <location evidence="10">Cell membrane</location>
        <topology evidence="10">Multi-pass membrane protein</topology>
    </subcellularLocation>
</comment>
<reference evidence="11 12" key="1">
    <citation type="journal article" date="2015" name="Genome Announc.">
        <title>Complete Genome Sequence of Cupriavidus basilensis 4G11, Isolated from the Oak Ridge Field Research Center Site.</title>
        <authorList>
            <person name="Ray J."/>
            <person name="Waters R.J."/>
            <person name="Skerker J.M."/>
            <person name="Kuehl J.V."/>
            <person name="Price M.N."/>
            <person name="Huang J."/>
            <person name="Chakraborty R."/>
            <person name="Arkin A.P."/>
            <person name="Deutschbauer A."/>
        </authorList>
    </citation>
    <scope>NUCLEOTIDE SEQUENCE [LARGE SCALE GENOMIC DNA]</scope>
    <source>
        <strain evidence="11">4G11</strain>
    </source>
</reference>
<keyword evidence="6 10" id="KW-0812">Transmembrane</keyword>
<feature type="transmembrane region" description="Helical" evidence="10">
    <location>
        <begin position="432"/>
        <end position="452"/>
    </location>
</feature>
<name>A0A0C4Y870_9BURK</name>